<evidence type="ECO:0000256" key="6">
    <source>
        <dbReference type="SAM" id="Phobius"/>
    </source>
</evidence>
<evidence type="ECO:0000313" key="9">
    <source>
        <dbReference type="Proteomes" id="UP000253529"/>
    </source>
</evidence>
<evidence type="ECO:0000313" key="8">
    <source>
        <dbReference type="EMBL" id="RBP09109.1"/>
    </source>
</evidence>
<feature type="transmembrane region" description="Helical" evidence="6">
    <location>
        <begin position="206"/>
        <end position="230"/>
    </location>
</feature>
<comment type="caution">
    <text evidence="8">The sequence shown here is derived from an EMBL/GenBank/DDBJ whole genome shotgun (WGS) entry which is preliminary data.</text>
</comment>
<dbReference type="PANTHER" id="PTHR42920:SF5">
    <property type="entry name" value="EAMA DOMAIN-CONTAINING PROTEIN"/>
    <property type="match status" value="1"/>
</dbReference>
<evidence type="ECO:0000256" key="4">
    <source>
        <dbReference type="ARBA" id="ARBA00022989"/>
    </source>
</evidence>
<feature type="transmembrane region" description="Helical" evidence="6">
    <location>
        <begin position="179"/>
        <end position="200"/>
    </location>
</feature>
<proteinExistence type="predicted"/>
<dbReference type="Pfam" id="PF00892">
    <property type="entry name" value="EamA"/>
    <property type="match status" value="2"/>
</dbReference>
<organism evidence="8 9">
    <name type="scientific">Roseiarcus fermentans</name>
    <dbReference type="NCBI Taxonomy" id="1473586"/>
    <lineage>
        <taxon>Bacteria</taxon>
        <taxon>Pseudomonadati</taxon>
        <taxon>Pseudomonadota</taxon>
        <taxon>Alphaproteobacteria</taxon>
        <taxon>Hyphomicrobiales</taxon>
        <taxon>Roseiarcaceae</taxon>
        <taxon>Roseiarcus</taxon>
    </lineage>
</organism>
<keyword evidence="5 6" id="KW-0472">Membrane</keyword>
<feature type="transmembrane region" description="Helical" evidence="6">
    <location>
        <begin position="121"/>
        <end position="141"/>
    </location>
</feature>
<dbReference type="GO" id="GO:0005886">
    <property type="term" value="C:plasma membrane"/>
    <property type="evidence" value="ECO:0007669"/>
    <property type="project" value="UniProtKB-SubCell"/>
</dbReference>
<protein>
    <submittedName>
        <fullName evidence="8">EamA-like transporter family protein</fullName>
    </submittedName>
</protein>
<dbReference type="InterPro" id="IPR037185">
    <property type="entry name" value="EmrE-like"/>
</dbReference>
<feature type="transmembrane region" description="Helical" evidence="6">
    <location>
        <begin position="34"/>
        <end position="53"/>
    </location>
</feature>
<gene>
    <name evidence="8" type="ORF">DFR50_12381</name>
</gene>
<feature type="transmembrane region" description="Helical" evidence="6">
    <location>
        <begin position="96"/>
        <end position="114"/>
    </location>
</feature>
<dbReference type="Proteomes" id="UP000253529">
    <property type="component" value="Unassembled WGS sequence"/>
</dbReference>
<evidence type="ECO:0000259" key="7">
    <source>
        <dbReference type="Pfam" id="PF00892"/>
    </source>
</evidence>
<accession>A0A366F5R4</accession>
<dbReference type="SUPFAM" id="SSF103481">
    <property type="entry name" value="Multidrug resistance efflux transporter EmrE"/>
    <property type="match status" value="2"/>
</dbReference>
<evidence type="ECO:0000256" key="5">
    <source>
        <dbReference type="ARBA" id="ARBA00023136"/>
    </source>
</evidence>
<feature type="domain" description="EamA" evidence="7">
    <location>
        <begin position="150"/>
        <end position="281"/>
    </location>
</feature>
<feature type="domain" description="EamA" evidence="7">
    <location>
        <begin position="7"/>
        <end position="138"/>
    </location>
</feature>
<feature type="transmembrane region" description="Helical" evidence="6">
    <location>
        <begin position="153"/>
        <end position="172"/>
    </location>
</feature>
<dbReference type="RefSeq" id="WP_245427967.1">
    <property type="nucleotide sequence ID" value="NZ_QNRK01000023.1"/>
</dbReference>
<feature type="transmembrane region" description="Helical" evidence="6">
    <location>
        <begin position="242"/>
        <end position="262"/>
    </location>
</feature>
<evidence type="ECO:0000256" key="3">
    <source>
        <dbReference type="ARBA" id="ARBA00022692"/>
    </source>
</evidence>
<feature type="transmembrane region" description="Helical" evidence="6">
    <location>
        <begin position="65"/>
        <end position="84"/>
    </location>
</feature>
<sequence length="309" mass="31326">MTRLEADALLLAAAIVWGVTFVVQKDIGALPPMAFVAARFVVSALALAPLALFEGRRASRPVSASARRLAAVIGLMLFLGASLQQVGIATTSATNAGFLTACYVVLTPFVVWALSRTRPRAIVLLASAVSLAGAWLLATGGGPGAPPTAGDGIVLLSDLAWATGIALTPLYLARTERPLTLAFTQYALCAALAAAASLAFETAPPAAFVAAAPEILFAGLVSGALGYTLAIFGQRHTPPAEAALILSLESVFAALAGALWLGERLTPAAAAGCGLILLGALAAEAAPALIAGKAARRNVALRRDRGARL</sequence>
<dbReference type="InterPro" id="IPR051258">
    <property type="entry name" value="Diverse_Substrate_Transporter"/>
</dbReference>
<dbReference type="EMBL" id="QNRK01000023">
    <property type="protein sequence ID" value="RBP09109.1"/>
    <property type="molecule type" value="Genomic_DNA"/>
</dbReference>
<keyword evidence="4 6" id="KW-1133">Transmembrane helix</keyword>
<dbReference type="PANTHER" id="PTHR42920">
    <property type="entry name" value="OS03G0707200 PROTEIN-RELATED"/>
    <property type="match status" value="1"/>
</dbReference>
<name>A0A366F5R4_9HYPH</name>
<comment type="subcellular location">
    <subcellularLocation>
        <location evidence="1">Cell membrane</location>
        <topology evidence="1">Multi-pass membrane protein</topology>
    </subcellularLocation>
</comment>
<keyword evidence="2" id="KW-1003">Cell membrane</keyword>
<dbReference type="AlphaFoldDB" id="A0A366F5R4"/>
<evidence type="ECO:0000256" key="2">
    <source>
        <dbReference type="ARBA" id="ARBA00022475"/>
    </source>
</evidence>
<reference evidence="8 9" key="1">
    <citation type="submission" date="2018-06" db="EMBL/GenBank/DDBJ databases">
        <title>Genomic Encyclopedia of Type Strains, Phase IV (KMG-IV): sequencing the most valuable type-strain genomes for metagenomic binning, comparative biology and taxonomic classification.</title>
        <authorList>
            <person name="Goeker M."/>
        </authorList>
    </citation>
    <scope>NUCLEOTIDE SEQUENCE [LARGE SCALE GENOMIC DNA]</scope>
    <source>
        <strain evidence="8 9">DSM 24875</strain>
    </source>
</reference>
<dbReference type="InterPro" id="IPR000620">
    <property type="entry name" value="EamA_dom"/>
</dbReference>
<keyword evidence="3 6" id="KW-0812">Transmembrane</keyword>
<feature type="transmembrane region" description="Helical" evidence="6">
    <location>
        <begin position="268"/>
        <end position="292"/>
    </location>
</feature>
<evidence type="ECO:0000256" key="1">
    <source>
        <dbReference type="ARBA" id="ARBA00004651"/>
    </source>
</evidence>
<keyword evidence="9" id="KW-1185">Reference proteome</keyword>